<dbReference type="Proteomes" id="UP000193484">
    <property type="component" value="Unassembled WGS sequence"/>
</dbReference>
<gene>
    <name evidence="1" type="ORF">AWC04_15720</name>
</gene>
<dbReference type="InterPro" id="IPR023214">
    <property type="entry name" value="HAD_sf"/>
</dbReference>
<dbReference type="RefSeq" id="WP_085098594.1">
    <property type="nucleotide sequence ID" value="NZ_AP022603.1"/>
</dbReference>
<dbReference type="AlphaFoldDB" id="A0A1X1R5G8"/>
<dbReference type="EMBL" id="LQOJ01000050">
    <property type="protein sequence ID" value="ORV00001.1"/>
    <property type="molecule type" value="Genomic_DNA"/>
</dbReference>
<keyword evidence="2" id="KW-1185">Reference proteome</keyword>
<reference evidence="1 2" key="1">
    <citation type="submission" date="2016-01" db="EMBL/GenBank/DDBJ databases">
        <title>The new phylogeny of the genus Mycobacterium.</title>
        <authorList>
            <person name="Tarcisio F."/>
            <person name="Conor M."/>
            <person name="Antonella G."/>
            <person name="Elisabetta G."/>
            <person name="Giulia F.S."/>
            <person name="Sara T."/>
            <person name="Anna F."/>
            <person name="Clotilde B."/>
            <person name="Roberto B."/>
            <person name="Veronica D.S."/>
            <person name="Fabio R."/>
            <person name="Monica P."/>
            <person name="Olivier J."/>
            <person name="Enrico T."/>
            <person name="Nicola S."/>
        </authorList>
    </citation>
    <scope>NUCLEOTIDE SEQUENCE [LARGE SCALE GENOMIC DNA]</scope>
    <source>
        <strain evidence="1 2">DSM 44179</strain>
    </source>
</reference>
<accession>A0A1X1R5G8</accession>
<dbReference type="Gene3D" id="3.40.50.1000">
    <property type="entry name" value="HAD superfamily/HAD-like"/>
    <property type="match status" value="1"/>
</dbReference>
<dbReference type="GO" id="GO:0016787">
    <property type="term" value="F:hydrolase activity"/>
    <property type="evidence" value="ECO:0007669"/>
    <property type="project" value="UniProtKB-KW"/>
</dbReference>
<proteinExistence type="predicted"/>
<evidence type="ECO:0000313" key="2">
    <source>
        <dbReference type="Proteomes" id="UP000193484"/>
    </source>
</evidence>
<evidence type="ECO:0000313" key="1">
    <source>
        <dbReference type="EMBL" id="ORV00001.1"/>
    </source>
</evidence>
<organism evidence="1 2">
    <name type="scientific">Mycolicibacterium fallax</name>
    <name type="common">Mycobacterium fallax</name>
    <dbReference type="NCBI Taxonomy" id="1793"/>
    <lineage>
        <taxon>Bacteria</taxon>
        <taxon>Bacillati</taxon>
        <taxon>Actinomycetota</taxon>
        <taxon>Actinomycetes</taxon>
        <taxon>Mycobacteriales</taxon>
        <taxon>Mycobacteriaceae</taxon>
        <taxon>Mycolicibacterium</taxon>
    </lineage>
</organism>
<sequence length="280" mass="30136">MTAALIASDLDRTLIYSRKFFPAVPGAELCVEVHDGRPISYMTEAAMAALADLAARYPVVPATTRTIAQYRRVRLPGPPPRYAVTSNGGRILVDGAADRDWSEQTAEAIRAGGVGIDEVVEALAPTLPQPWVRNFKVAEGLFCYLVVRQELLPGDFVAGWTDWCAPRGWRVSRQGRKIYAVPSVLCKSRAVAEVRRRLVAAGELARDAVLLAAGDGALDAELLAGADAAIRPAHGELEELAWHRDSVTVTSRAGAAAAEQILAWLTDRAQTARSGCGRPR</sequence>
<keyword evidence="1" id="KW-0378">Hydrolase</keyword>
<dbReference type="OrthoDB" id="1666512at2"/>
<dbReference type="InterPro" id="IPR036412">
    <property type="entry name" value="HAD-like_sf"/>
</dbReference>
<dbReference type="SUPFAM" id="SSF56784">
    <property type="entry name" value="HAD-like"/>
    <property type="match status" value="1"/>
</dbReference>
<dbReference type="STRING" id="1793.AWC04_15720"/>
<comment type="caution">
    <text evidence="1">The sequence shown here is derived from an EMBL/GenBank/DDBJ whole genome shotgun (WGS) entry which is preliminary data.</text>
</comment>
<name>A0A1X1R5G8_MYCFA</name>
<protein>
    <submittedName>
        <fullName evidence="1">HAD family hydrolase</fullName>
    </submittedName>
</protein>